<feature type="compositionally biased region" description="Polar residues" evidence="2">
    <location>
        <begin position="45"/>
        <end position="59"/>
    </location>
</feature>
<evidence type="ECO:0000256" key="1">
    <source>
        <dbReference type="PROSITE-ProRule" id="PRU00175"/>
    </source>
</evidence>
<dbReference type="GO" id="GO:0008270">
    <property type="term" value="F:zinc ion binding"/>
    <property type="evidence" value="ECO:0007669"/>
    <property type="project" value="UniProtKB-KW"/>
</dbReference>
<evidence type="ECO:0000256" key="2">
    <source>
        <dbReference type="SAM" id="MobiDB-lite"/>
    </source>
</evidence>
<dbReference type="PANTHER" id="PTHR10579">
    <property type="entry name" value="CALCIUM-ACTIVATED CHLORIDE CHANNEL REGULATOR"/>
    <property type="match status" value="1"/>
</dbReference>
<dbReference type="InterPro" id="IPR036465">
    <property type="entry name" value="vWFA_dom_sf"/>
</dbReference>
<feature type="domain" description="VWFA" evidence="4">
    <location>
        <begin position="242"/>
        <end position="421"/>
    </location>
</feature>
<comment type="caution">
    <text evidence="5">The sequence shown here is derived from an EMBL/GenBank/DDBJ whole genome shotgun (WGS) entry which is preliminary data.</text>
</comment>
<dbReference type="PANTHER" id="PTHR10579:SF158">
    <property type="entry name" value="RETROELEMENT POL POLYPROTEIN-LIKE"/>
    <property type="match status" value="1"/>
</dbReference>
<reference evidence="5 6" key="1">
    <citation type="submission" date="2019-07" db="EMBL/GenBank/DDBJ databases">
        <title>De Novo Assembly of kiwifruit Actinidia rufa.</title>
        <authorList>
            <person name="Sugita-Konishi S."/>
            <person name="Sato K."/>
            <person name="Mori E."/>
            <person name="Abe Y."/>
            <person name="Kisaki G."/>
            <person name="Hamano K."/>
            <person name="Suezawa K."/>
            <person name="Otani M."/>
            <person name="Fukuda T."/>
            <person name="Manabe T."/>
            <person name="Gomi K."/>
            <person name="Tabuchi M."/>
            <person name="Akimitsu K."/>
            <person name="Kataoka I."/>
        </authorList>
    </citation>
    <scope>NUCLEOTIDE SEQUENCE [LARGE SCALE GENOMIC DNA]</scope>
    <source>
        <strain evidence="6">cv. Fuchu</strain>
    </source>
</reference>
<keyword evidence="1" id="KW-0862">Zinc</keyword>
<evidence type="ECO:0000313" key="6">
    <source>
        <dbReference type="Proteomes" id="UP000585474"/>
    </source>
</evidence>
<feature type="domain" description="RING-type" evidence="3">
    <location>
        <begin position="74"/>
        <end position="118"/>
    </location>
</feature>
<dbReference type="SMART" id="SM00327">
    <property type="entry name" value="VWA"/>
    <property type="match status" value="1"/>
</dbReference>
<dbReference type="Pfam" id="PF17123">
    <property type="entry name" value="zf-RING_11"/>
    <property type="match status" value="1"/>
</dbReference>
<protein>
    <submittedName>
        <fullName evidence="5">Zinc finger (C3HC4-type RING finger) family protein</fullName>
    </submittedName>
</protein>
<keyword evidence="1" id="KW-0863">Zinc-finger</keyword>
<proteinExistence type="predicted"/>
<sequence>MGSKWRKALSCLSVPRTADDSPPYARRSSDAAMRSRSASPAASGGNFSMPKTPTPSSSGLLLPKHGTKSSKRTCAICLNNMKPGQGHAIFTAECSHSFHFHCIASNVKHGNQICPICRAEWKELPFHNPSDHSRERARIPIGMFHQIFMPAEPNVFDDDERVDNLPEITERGLLHKDDADGHPVRAIDVKTYPEVSAVSRLASHNNFTILIHLKVLTSRRNNFGANEANLPPISQNSRAPVDLVTVLDTSGSMAGTKLALLKRAMGFVIQNLGPCDRLSVITFSSTAQRLFPLCRMTDTGRQEAIQAVNCLTSNGGTNIADGLRKGAKVMTDRKWKNPVGGMILLSDGQDTYNLSSQGGPHSRSEYQSLVPSTGLLIPVHAFGFGEDHDASLMHYISENSGGTFSFIEAEDVIQDAFAQCIGGLLSVVVQELQVEFECAHPRLQLGSIKAGSYKTSLMPDSRLGSIGVGDLYAEEERDFLVTVDIPVDASCEEMPLLKWRLTGSETGSEQPEAMEEARSAAERGNLGNAVNILKSCREALLETVSAQSGDQLCAALAAELKEMQERMANQRVYESSGRAYVLSGLSSHMWQRATARGDSTNFTSLVQAYQTQSMVDMVTRSQTLCLGSSTPKPSARPARSQTMCLGSSSPQPSVRPALSFSARPQPR</sequence>
<dbReference type="SUPFAM" id="SSF57850">
    <property type="entry name" value="RING/U-box"/>
    <property type="match status" value="1"/>
</dbReference>
<gene>
    <name evidence="5" type="ORF">Acr_28g0011460</name>
</gene>
<dbReference type="InterPro" id="IPR002035">
    <property type="entry name" value="VWF_A"/>
</dbReference>
<dbReference type="SUPFAM" id="SSF53300">
    <property type="entry name" value="vWA-like"/>
    <property type="match status" value="1"/>
</dbReference>
<evidence type="ECO:0000259" key="3">
    <source>
        <dbReference type="PROSITE" id="PS50089"/>
    </source>
</evidence>
<keyword evidence="1" id="KW-0479">Metal-binding</keyword>
<dbReference type="OrthoDB" id="687730at2759"/>
<dbReference type="Pfam" id="PF00092">
    <property type="entry name" value="VWA"/>
    <property type="match status" value="1"/>
</dbReference>
<dbReference type="AlphaFoldDB" id="A0A7J0HBT6"/>
<feature type="compositionally biased region" description="Low complexity" evidence="2">
    <location>
        <begin position="30"/>
        <end position="43"/>
    </location>
</feature>
<feature type="compositionally biased region" description="Polar residues" evidence="2">
    <location>
        <begin position="639"/>
        <end position="652"/>
    </location>
</feature>
<keyword evidence="6" id="KW-1185">Reference proteome</keyword>
<dbReference type="Gene3D" id="3.30.40.10">
    <property type="entry name" value="Zinc/RING finger domain, C3HC4 (zinc finger)"/>
    <property type="match status" value="1"/>
</dbReference>
<dbReference type="InterPro" id="IPR032838">
    <property type="entry name" value="Vwaint_dom"/>
</dbReference>
<dbReference type="Pfam" id="PF14624">
    <property type="entry name" value="Vwaint"/>
    <property type="match status" value="1"/>
</dbReference>
<feature type="region of interest" description="Disordered" evidence="2">
    <location>
        <begin position="626"/>
        <end position="667"/>
    </location>
</feature>
<dbReference type="PROSITE" id="PS50089">
    <property type="entry name" value="ZF_RING_2"/>
    <property type="match status" value="1"/>
</dbReference>
<feature type="region of interest" description="Disordered" evidence="2">
    <location>
        <begin position="15"/>
        <end position="67"/>
    </location>
</feature>
<organism evidence="5 6">
    <name type="scientific">Actinidia rufa</name>
    <dbReference type="NCBI Taxonomy" id="165716"/>
    <lineage>
        <taxon>Eukaryota</taxon>
        <taxon>Viridiplantae</taxon>
        <taxon>Streptophyta</taxon>
        <taxon>Embryophyta</taxon>
        <taxon>Tracheophyta</taxon>
        <taxon>Spermatophyta</taxon>
        <taxon>Magnoliopsida</taxon>
        <taxon>eudicotyledons</taxon>
        <taxon>Gunneridae</taxon>
        <taxon>Pentapetalae</taxon>
        <taxon>asterids</taxon>
        <taxon>Ericales</taxon>
        <taxon>Actinidiaceae</taxon>
        <taxon>Actinidia</taxon>
    </lineage>
</organism>
<dbReference type="Proteomes" id="UP000585474">
    <property type="component" value="Unassembled WGS sequence"/>
</dbReference>
<dbReference type="PROSITE" id="PS50234">
    <property type="entry name" value="VWFA"/>
    <property type="match status" value="1"/>
</dbReference>
<dbReference type="Gene3D" id="3.40.50.410">
    <property type="entry name" value="von Willebrand factor, type A domain"/>
    <property type="match status" value="1"/>
</dbReference>
<dbReference type="InterPro" id="IPR013083">
    <property type="entry name" value="Znf_RING/FYVE/PHD"/>
</dbReference>
<dbReference type="InterPro" id="IPR001841">
    <property type="entry name" value="Znf_RING"/>
</dbReference>
<dbReference type="InterPro" id="IPR051266">
    <property type="entry name" value="CLCR"/>
</dbReference>
<dbReference type="SMART" id="SM00184">
    <property type="entry name" value="RING"/>
    <property type="match status" value="1"/>
</dbReference>
<evidence type="ECO:0000313" key="5">
    <source>
        <dbReference type="EMBL" id="GFZ20441.1"/>
    </source>
</evidence>
<accession>A0A7J0HBT6</accession>
<dbReference type="EMBL" id="BJWL01000028">
    <property type="protein sequence ID" value="GFZ20441.1"/>
    <property type="molecule type" value="Genomic_DNA"/>
</dbReference>
<evidence type="ECO:0000259" key="4">
    <source>
        <dbReference type="PROSITE" id="PS50234"/>
    </source>
</evidence>
<name>A0A7J0HBT6_9ERIC</name>
<dbReference type="CDD" id="cd23114">
    <property type="entry name" value="RING-H2_WAVH2"/>
    <property type="match status" value="1"/>
</dbReference>